<organism evidence="1 2">
    <name type="scientific">Mangrovimicrobium sediminis</name>
    <dbReference type="NCBI Taxonomy" id="2562682"/>
    <lineage>
        <taxon>Bacteria</taxon>
        <taxon>Pseudomonadati</taxon>
        <taxon>Pseudomonadota</taxon>
        <taxon>Gammaproteobacteria</taxon>
        <taxon>Cellvibrionales</taxon>
        <taxon>Halieaceae</taxon>
        <taxon>Mangrovimicrobium</taxon>
    </lineage>
</organism>
<evidence type="ECO:0008006" key="3">
    <source>
        <dbReference type="Google" id="ProtNLM"/>
    </source>
</evidence>
<keyword evidence="2" id="KW-1185">Reference proteome</keyword>
<comment type="caution">
    <text evidence="1">The sequence shown here is derived from an EMBL/GenBank/DDBJ whole genome shotgun (WGS) entry which is preliminary data.</text>
</comment>
<sequence>MESRAPIAFSYRPKEEDYLPVVVAAIRRHLGDWPIALLTEESHLPSKKWLENNKIQTITDWEHSPKANKILRLWEHQYIFARHFDRWIWWHDDMLLLKPLADPEAEFGRPLVRHGQRKRPNKEMNNWHNWLWETLGFFRCLSIPAPNPVLHTPRLIERSELESIPEQWNRSRLLFEPTYLLWHWHRSGQRAEVAEDYREAVFEGEIPPLATLEAGEHVIFNWGRNIDHTAARREFAALYPVAFE</sequence>
<proteinExistence type="predicted"/>
<dbReference type="OrthoDB" id="5729009at2"/>
<evidence type="ECO:0000313" key="2">
    <source>
        <dbReference type="Proteomes" id="UP000298050"/>
    </source>
</evidence>
<protein>
    <recommendedName>
        <fullName evidence="3">Glycosyltransferase</fullName>
    </recommendedName>
</protein>
<dbReference type="AlphaFoldDB" id="A0A4Z0M043"/>
<name>A0A4Z0M043_9GAMM</name>
<reference evidence="1 2" key="1">
    <citation type="submission" date="2019-04" db="EMBL/GenBank/DDBJ databases">
        <title>Taxonomy of novel Haliea sp. from mangrove soil of West Coast of India.</title>
        <authorList>
            <person name="Verma A."/>
            <person name="Kumar P."/>
            <person name="Krishnamurthi S."/>
        </authorList>
    </citation>
    <scope>NUCLEOTIDE SEQUENCE [LARGE SCALE GENOMIC DNA]</scope>
    <source>
        <strain evidence="1 2">SAOS-164</strain>
    </source>
</reference>
<accession>A0A4Z0M043</accession>
<dbReference type="RefSeq" id="WP_135444256.1">
    <property type="nucleotide sequence ID" value="NZ_SRLE01000008.1"/>
</dbReference>
<evidence type="ECO:0000313" key="1">
    <source>
        <dbReference type="EMBL" id="TGD73032.1"/>
    </source>
</evidence>
<gene>
    <name evidence="1" type="ORF">E4634_12160</name>
</gene>
<dbReference type="Proteomes" id="UP000298050">
    <property type="component" value="Unassembled WGS sequence"/>
</dbReference>
<dbReference type="EMBL" id="SRLE01000008">
    <property type="protein sequence ID" value="TGD73032.1"/>
    <property type="molecule type" value="Genomic_DNA"/>
</dbReference>